<reference evidence="5" key="1">
    <citation type="submission" date="2021-01" db="EMBL/GenBank/DDBJ databases">
        <title>Whole genome shotgun sequence of Spirilliplanes yamanashiensis NBRC 15828.</title>
        <authorList>
            <person name="Komaki H."/>
            <person name="Tamura T."/>
        </authorList>
    </citation>
    <scope>NUCLEOTIDE SEQUENCE</scope>
    <source>
        <strain evidence="5">NBRC 15828</strain>
    </source>
</reference>
<gene>
    <name evidence="5" type="ORF">Sya03_21990</name>
</gene>
<dbReference type="GO" id="GO:0016491">
    <property type="term" value="F:oxidoreductase activity"/>
    <property type="evidence" value="ECO:0007669"/>
    <property type="project" value="UniProtKB-KW"/>
</dbReference>
<dbReference type="Gene3D" id="3.40.50.720">
    <property type="entry name" value="NAD(P)-binding Rossmann-like Domain"/>
    <property type="match status" value="1"/>
</dbReference>
<evidence type="ECO:0000256" key="1">
    <source>
        <dbReference type="ARBA" id="ARBA00006484"/>
    </source>
</evidence>
<dbReference type="PRINTS" id="PR00081">
    <property type="entry name" value="GDHRDH"/>
</dbReference>
<dbReference type="SUPFAM" id="SSF51735">
    <property type="entry name" value="NAD(P)-binding Rossmann-fold domains"/>
    <property type="match status" value="1"/>
</dbReference>
<dbReference type="CDD" id="cd05233">
    <property type="entry name" value="SDR_c"/>
    <property type="match status" value="1"/>
</dbReference>
<feature type="domain" description="Ketoreductase" evidence="4">
    <location>
        <begin position="9"/>
        <end position="187"/>
    </location>
</feature>
<proteinExistence type="inferred from homology"/>
<dbReference type="RefSeq" id="WP_203938141.1">
    <property type="nucleotide sequence ID" value="NZ_BAAAGJ010000005.1"/>
</dbReference>
<dbReference type="PROSITE" id="PS00061">
    <property type="entry name" value="ADH_SHORT"/>
    <property type="match status" value="1"/>
</dbReference>
<dbReference type="SMART" id="SM00822">
    <property type="entry name" value="PKS_KR"/>
    <property type="match status" value="1"/>
</dbReference>
<evidence type="ECO:0000256" key="2">
    <source>
        <dbReference type="ARBA" id="ARBA00023002"/>
    </source>
</evidence>
<keyword evidence="2" id="KW-0560">Oxidoreductase</keyword>
<dbReference type="PANTHER" id="PTHR44196">
    <property type="entry name" value="DEHYDROGENASE/REDUCTASE SDR FAMILY MEMBER 7B"/>
    <property type="match status" value="1"/>
</dbReference>
<dbReference type="EMBL" id="BOOY01000016">
    <property type="protein sequence ID" value="GIJ02847.1"/>
    <property type="molecule type" value="Genomic_DNA"/>
</dbReference>
<dbReference type="InterPro" id="IPR036291">
    <property type="entry name" value="NAD(P)-bd_dom_sf"/>
</dbReference>
<evidence type="ECO:0000259" key="4">
    <source>
        <dbReference type="SMART" id="SM00822"/>
    </source>
</evidence>
<comment type="caution">
    <text evidence="5">The sequence shown here is derived from an EMBL/GenBank/DDBJ whole genome shotgun (WGS) entry which is preliminary data.</text>
</comment>
<dbReference type="PRINTS" id="PR00080">
    <property type="entry name" value="SDRFAMILY"/>
</dbReference>
<dbReference type="PANTHER" id="PTHR44196:SF1">
    <property type="entry name" value="DEHYDROGENASE_REDUCTASE SDR FAMILY MEMBER 7B"/>
    <property type="match status" value="1"/>
</dbReference>
<dbReference type="AlphaFoldDB" id="A0A8J4DI88"/>
<evidence type="ECO:0000256" key="3">
    <source>
        <dbReference type="RuleBase" id="RU000363"/>
    </source>
</evidence>
<accession>A0A8J4DI88</accession>
<keyword evidence="6" id="KW-1185">Reference proteome</keyword>
<evidence type="ECO:0000313" key="5">
    <source>
        <dbReference type="EMBL" id="GIJ02847.1"/>
    </source>
</evidence>
<comment type="similarity">
    <text evidence="1 3">Belongs to the short-chain dehydrogenases/reductases (SDR) family.</text>
</comment>
<name>A0A8J4DI88_9ACTN</name>
<dbReference type="InterPro" id="IPR020904">
    <property type="entry name" value="Sc_DH/Rdtase_CS"/>
</dbReference>
<evidence type="ECO:0000313" key="6">
    <source>
        <dbReference type="Proteomes" id="UP000652013"/>
    </source>
</evidence>
<organism evidence="5 6">
    <name type="scientific">Spirilliplanes yamanashiensis</name>
    <dbReference type="NCBI Taxonomy" id="42233"/>
    <lineage>
        <taxon>Bacteria</taxon>
        <taxon>Bacillati</taxon>
        <taxon>Actinomycetota</taxon>
        <taxon>Actinomycetes</taxon>
        <taxon>Micromonosporales</taxon>
        <taxon>Micromonosporaceae</taxon>
        <taxon>Spirilliplanes</taxon>
    </lineage>
</organism>
<dbReference type="InterPro" id="IPR057326">
    <property type="entry name" value="KR_dom"/>
</dbReference>
<dbReference type="Proteomes" id="UP000652013">
    <property type="component" value="Unassembled WGS sequence"/>
</dbReference>
<dbReference type="GO" id="GO:0016020">
    <property type="term" value="C:membrane"/>
    <property type="evidence" value="ECO:0007669"/>
    <property type="project" value="TreeGrafter"/>
</dbReference>
<protein>
    <submittedName>
        <fullName evidence="5">Acetoin dehydrogenase</fullName>
    </submittedName>
</protein>
<dbReference type="Pfam" id="PF00106">
    <property type="entry name" value="adh_short"/>
    <property type="match status" value="1"/>
</dbReference>
<dbReference type="InterPro" id="IPR002347">
    <property type="entry name" value="SDR_fam"/>
</dbReference>
<sequence>MRRLDLAGGTAVVTGAASGIGRALAASLARRGAHLVLLDRDADGLAAVAARLGAVPVTTHVVDLADADAVAAVAAAVRERHPRIRLLVNNAGVALSGRFDQVTTEEFGWVMDVNFRATVLLCHALLPAVERGGHIVNVSSIFGIAAVAGNTAYVASKFAVRGFSEALRQELAPAGVGVTVVHPGGVNTAIAATARRGSGVEEAEHAAGTREFSRLLRIDPARAAEVILRAAERRRARVLVGWSAKLPDALTRLLPGSYGRLIERAARRTADRAVRATARRSG</sequence>